<dbReference type="Proteomes" id="UP000252558">
    <property type="component" value="Unassembled WGS sequence"/>
</dbReference>
<keyword evidence="1" id="KW-0406">Ion transport</keyword>
<feature type="transmembrane region" description="Helical" evidence="1">
    <location>
        <begin position="251"/>
        <end position="271"/>
    </location>
</feature>
<keyword evidence="1" id="KW-0997">Cell inner membrane</keyword>
<keyword evidence="1" id="KW-1003">Cell membrane</keyword>
<comment type="subcellular location">
    <subcellularLocation>
        <location evidence="1">Cell inner membrane</location>
        <topology evidence="1">Multi-pass membrane protein</topology>
    </subcellularLocation>
</comment>
<dbReference type="PANTHER" id="PTHR36178:SF1">
    <property type="entry name" value="SODIUM_GLUTAMATE SYMPORTER"/>
    <property type="match status" value="1"/>
</dbReference>
<gene>
    <name evidence="1 3" type="primary">gltS</name>
    <name evidence="3" type="ORF">DU002_03890</name>
</gene>
<feature type="transmembrane region" description="Helical" evidence="1">
    <location>
        <begin position="283"/>
        <end position="306"/>
    </location>
</feature>
<dbReference type="PANTHER" id="PTHR36178">
    <property type="entry name" value="SLR0625 PROTEIN"/>
    <property type="match status" value="1"/>
</dbReference>
<dbReference type="Pfam" id="PF03616">
    <property type="entry name" value="Glt_symporter"/>
    <property type="match status" value="1"/>
</dbReference>
<comment type="similarity">
    <text evidence="1">Belongs to the glutamate:Na(+) symporter (ESS) (TC 2.A.27) family.</text>
</comment>
<dbReference type="HAMAP" id="MF_02062">
    <property type="entry name" value="GltS"/>
    <property type="match status" value="1"/>
</dbReference>
<keyword evidence="1" id="KW-0915">Sodium</keyword>
<dbReference type="RefSeq" id="WP_114337050.1">
    <property type="nucleotide sequence ID" value="NZ_QPID01000002.1"/>
</dbReference>
<keyword evidence="1" id="KW-1133">Transmembrane helix</keyword>
<feature type="transmembrane region" description="Helical" evidence="1">
    <location>
        <begin position="42"/>
        <end position="59"/>
    </location>
</feature>
<keyword evidence="1" id="KW-0769">Symport</keyword>
<feature type="transmembrane region" description="Helical" evidence="1">
    <location>
        <begin position="12"/>
        <end position="33"/>
    </location>
</feature>
<feature type="transmembrane region" description="Helical" evidence="1">
    <location>
        <begin position="379"/>
        <end position="403"/>
    </location>
</feature>
<proteinExistence type="inferred from homology"/>
<feature type="transmembrane region" description="Helical" evidence="1">
    <location>
        <begin position="96"/>
        <end position="119"/>
    </location>
</feature>
<dbReference type="GO" id="GO:0005886">
    <property type="term" value="C:plasma membrane"/>
    <property type="evidence" value="ECO:0007669"/>
    <property type="project" value="UniProtKB-SubCell"/>
</dbReference>
<evidence type="ECO:0000313" key="3">
    <source>
        <dbReference type="EMBL" id="RCU51621.1"/>
    </source>
</evidence>
<dbReference type="GO" id="GO:0015501">
    <property type="term" value="F:glutamate:sodium symporter activity"/>
    <property type="evidence" value="ECO:0007669"/>
    <property type="project" value="UniProtKB-UniRule"/>
</dbReference>
<feature type="transmembrane region" description="Helical" evidence="1">
    <location>
        <begin position="161"/>
        <end position="181"/>
    </location>
</feature>
<feature type="transmembrane region" description="Helical" evidence="1">
    <location>
        <begin position="71"/>
        <end position="89"/>
    </location>
</feature>
<comment type="caution">
    <text evidence="3">The sequence shown here is derived from an EMBL/GenBank/DDBJ whole genome shotgun (WGS) entry which is preliminary data.</text>
</comment>
<keyword evidence="1" id="KW-0472">Membrane</keyword>
<evidence type="ECO:0000256" key="1">
    <source>
        <dbReference type="HAMAP-Rule" id="MF_02062"/>
    </source>
</evidence>
<name>A0A368NQS2_9GAMM</name>
<sequence>METTYQIGALHSFILVILVLFIGRALCSSIAALKKFNIPEPIVGGLVVAVLVTVLKYQGIQVEFSVPMKDILMLFFFSAVGLSASYKMLLKGGRQVFVLLLLAMLFLILQNAVGVGLAATLGLDPLMGLVAGSISLSGGHGTGAAWSQTFAENYGLNTMEFAMAAATFGLIIGGVVGGPVGQGLINKYKLREGYNHKENHHLKDKKVMTYDRREEDRVSATNLAEILFLLLLCAVGAMELQTWVVSLDIPWLNMPQFVYALFIGVVLSNLLDVSKLYTINNEVLDVVSTLCLTLFLAMALMSLKLWELFNLALPLLIILVAQTLLVITFVVIVTFRAMGKSYDAAIISAGQCGFGMGATPTAVMNMSALTARNGPSPQAFIVVPVVGAFFIDIVNLIVLQGYIGFLD</sequence>
<accession>A0A368NQS2</accession>
<keyword evidence="1" id="KW-0813">Transport</keyword>
<dbReference type="AlphaFoldDB" id="A0A368NQS2"/>
<keyword evidence="1" id="KW-0029">Amino-acid transport</keyword>
<keyword evidence="1" id="KW-0812">Transmembrane</keyword>
<feature type="transmembrane region" description="Helical" evidence="1">
    <location>
        <begin position="312"/>
        <end position="335"/>
    </location>
</feature>
<keyword evidence="4" id="KW-1185">Reference proteome</keyword>
<dbReference type="OrthoDB" id="4921038at2"/>
<reference evidence="3 4" key="1">
    <citation type="submission" date="2018-07" db="EMBL/GenBank/DDBJ databases">
        <title>Corallincola holothuriorum sp. nov., a new facultative anaerobe isolated from sea cucumber Apostichopus japonicus.</title>
        <authorList>
            <person name="Xia H."/>
        </authorList>
    </citation>
    <scope>NUCLEOTIDE SEQUENCE [LARGE SCALE GENOMIC DNA]</scope>
    <source>
        <strain evidence="3 4">C4</strain>
    </source>
</reference>
<dbReference type="GO" id="GO:0015813">
    <property type="term" value="P:L-glutamate transmembrane transport"/>
    <property type="evidence" value="ECO:0007669"/>
    <property type="project" value="UniProtKB-UniRule"/>
</dbReference>
<dbReference type="NCBIfam" id="TIGR00210">
    <property type="entry name" value="gltS"/>
    <property type="match status" value="1"/>
</dbReference>
<organism evidence="3 4">
    <name type="scientific">Corallincola holothuriorum</name>
    <dbReference type="NCBI Taxonomy" id="2282215"/>
    <lineage>
        <taxon>Bacteria</taxon>
        <taxon>Pseudomonadati</taxon>
        <taxon>Pseudomonadota</taxon>
        <taxon>Gammaproteobacteria</taxon>
        <taxon>Alteromonadales</taxon>
        <taxon>Psychromonadaceae</taxon>
        <taxon>Corallincola</taxon>
    </lineage>
</organism>
<feature type="transmembrane region" description="Helical" evidence="1">
    <location>
        <begin position="226"/>
        <end position="245"/>
    </location>
</feature>
<evidence type="ECO:0000256" key="2">
    <source>
        <dbReference type="NCBIfam" id="TIGR00210"/>
    </source>
</evidence>
<protein>
    <recommendedName>
        <fullName evidence="1 2">Sodium/glutamate symporter</fullName>
    </recommendedName>
</protein>
<keyword evidence="1" id="KW-0739">Sodium transport</keyword>
<dbReference type="InterPro" id="IPR004445">
    <property type="entry name" value="GltS"/>
</dbReference>
<dbReference type="EMBL" id="QPID01000002">
    <property type="protein sequence ID" value="RCU51621.1"/>
    <property type="molecule type" value="Genomic_DNA"/>
</dbReference>
<comment type="function">
    <text evidence="1">Catalyzes the sodium-dependent transport of glutamate.</text>
</comment>
<evidence type="ECO:0000313" key="4">
    <source>
        <dbReference type="Proteomes" id="UP000252558"/>
    </source>
</evidence>